<gene>
    <name evidence="2" type="ORF">AVDCRST_MAG48-2781</name>
</gene>
<feature type="non-terminal residue" evidence="2">
    <location>
        <position position="1"/>
    </location>
</feature>
<sequence length="29" mass="3418">ERDHHQHFRVHGYGRARRARRPAGAAPRV</sequence>
<accession>A0A6J4LAE8</accession>
<reference evidence="2" key="1">
    <citation type="submission" date="2020-02" db="EMBL/GenBank/DDBJ databases">
        <authorList>
            <person name="Meier V. D."/>
        </authorList>
    </citation>
    <scope>NUCLEOTIDE SEQUENCE</scope>
    <source>
        <strain evidence="2">AVDCRST_MAG48</strain>
    </source>
</reference>
<dbReference type="EMBL" id="CADCTS010000397">
    <property type="protein sequence ID" value="CAA9323594.1"/>
    <property type="molecule type" value="Genomic_DNA"/>
</dbReference>
<proteinExistence type="predicted"/>
<name>A0A6J4LAE8_9ACTN</name>
<evidence type="ECO:0000256" key="1">
    <source>
        <dbReference type="SAM" id="MobiDB-lite"/>
    </source>
</evidence>
<protein>
    <submittedName>
        <fullName evidence="2">Uncharacterized protein</fullName>
    </submittedName>
</protein>
<feature type="compositionally biased region" description="Basic residues" evidence="1">
    <location>
        <begin position="1"/>
        <end position="21"/>
    </location>
</feature>
<evidence type="ECO:0000313" key="2">
    <source>
        <dbReference type="EMBL" id="CAA9323594.1"/>
    </source>
</evidence>
<dbReference type="AlphaFoldDB" id="A0A6J4LAE8"/>
<organism evidence="2">
    <name type="scientific">uncultured Friedmanniella sp</name>
    <dbReference type="NCBI Taxonomy" id="335381"/>
    <lineage>
        <taxon>Bacteria</taxon>
        <taxon>Bacillati</taxon>
        <taxon>Actinomycetota</taxon>
        <taxon>Actinomycetes</taxon>
        <taxon>Propionibacteriales</taxon>
        <taxon>Nocardioidaceae</taxon>
        <taxon>Friedmanniella</taxon>
        <taxon>environmental samples</taxon>
    </lineage>
</organism>
<feature type="region of interest" description="Disordered" evidence="1">
    <location>
        <begin position="1"/>
        <end position="29"/>
    </location>
</feature>
<feature type="non-terminal residue" evidence="2">
    <location>
        <position position="29"/>
    </location>
</feature>